<protein>
    <submittedName>
        <fullName evidence="1">Uncharacterized protein</fullName>
    </submittedName>
</protein>
<organism evidence="1 2">
    <name type="scientific">Lymnaea stagnalis</name>
    <name type="common">Great pond snail</name>
    <name type="synonym">Helix stagnalis</name>
    <dbReference type="NCBI Taxonomy" id="6523"/>
    <lineage>
        <taxon>Eukaryota</taxon>
        <taxon>Metazoa</taxon>
        <taxon>Spiralia</taxon>
        <taxon>Lophotrochozoa</taxon>
        <taxon>Mollusca</taxon>
        <taxon>Gastropoda</taxon>
        <taxon>Heterobranchia</taxon>
        <taxon>Euthyneura</taxon>
        <taxon>Panpulmonata</taxon>
        <taxon>Hygrophila</taxon>
        <taxon>Lymnaeoidea</taxon>
        <taxon>Lymnaeidae</taxon>
        <taxon>Lymnaea</taxon>
    </lineage>
</organism>
<proteinExistence type="predicted"/>
<dbReference type="Pfam" id="PF15054">
    <property type="entry name" value="DUF4535"/>
    <property type="match status" value="1"/>
</dbReference>
<evidence type="ECO:0000313" key="2">
    <source>
        <dbReference type="Proteomes" id="UP001497497"/>
    </source>
</evidence>
<dbReference type="AlphaFoldDB" id="A0AAV2HPF4"/>
<gene>
    <name evidence="1" type="ORF">GSLYS_00009228001</name>
</gene>
<dbReference type="InterPro" id="IPR027854">
    <property type="entry name" value="STMP1"/>
</dbReference>
<dbReference type="Proteomes" id="UP001497497">
    <property type="component" value="Unassembled WGS sequence"/>
</dbReference>
<name>A0AAV2HPF4_LYMST</name>
<comment type="caution">
    <text evidence="1">The sequence shown here is derived from an EMBL/GenBank/DDBJ whole genome shotgun (WGS) entry which is preliminary data.</text>
</comment>
<sequence length="48" mass="5564">MSRLIAFALGAYGGLYVAQNFEVPRIPGPTTLWEKVKEMFKEFEKKDR</sequence>
<dbReference type="EMBL" id="CAXITT010000196">
    <property type="protein sequence ID" value="CAL1535268.1"/>
    <property type="molecule type" value="Genomic_DNA"/>
</dbReference>
<accession>A0AAV2HPF4</accession>
<evidence type="ECO:0000313" key="1">
    <source>
        <dbReference type="EMBL" id="CAL1535268.1"/>
    </source>
</evidence>
<reference evidence="1 2" key="1">
    <citation type="submission" date="2024-04" db="EMBL/GenBank/DDBJ databases">
        <authorList>
            <consortium name="Genoscope - CEA"/>
            <person name="William W."/>
        </authorList>
    </citation>
    <scope>NUCLEOTIDE SEQUENCE [LARGE SCALE GENOMIC DNA]</scope>
</reference>
<keyword evidence="2" id="KW-1185">Reference proteome</keyword>